<dbReference type="InterPro" id="IPR001279">
    <property type="entry name" value="Metallo-B-lactamas"/>
</dbReference>
<reference evidence="2" key="2">
    <citation type="journal article" date="2021" name="PeerJ">
        <title>Extensive microbial diversity within the chicken gut microbiome revealed by metagenomics and culture.</title>
        <authorList>
            <person name="Gilroy R."/>
            <person name="Ravi A."/>
            <person name="Getino M."/>
            <person name="Pursley I."/>
            <person name="Horton D.L."/>
            <person name="Alikhan N.F."/>
            <person name="Baker D."/>
            <person name="Gharbi K."/>
            <person name="Hall N."/>
            <person name="Watson M."/>
            <person name="Adriaenssens E.M."/>
            <person name="Foster-Nyarko E."/>
            <person name="Jarju S."/>
            <person name="Secka A."/>
            <person name="Antonio M."/>
            <person name="Oren A."/>
            <person name="Chaudhuri R.R."/>
            <person name="La Ragione R."/>
            <person name="Hildebrand F."/>
            <person name="Pallen M.J."/>
        </authorList>
    </citation>
    <scope>NUCLEOTIDE SEQUENCE</scope>
    <source>
        <strain evidence="2">G3-4614</strain>
    </source>
</reference>
<accession>A0A9D9E1T0</accession>
<dbReference type="PANTHER" id="PTHR13754:SF13">
    <property type="entry name" value="METALLO-BETA-LACTAMASE SUPERFAMILY PROTEIN (AFU_ORTHOLOGUE AFUA_3G07630)"/>
    <property type="match status" value="1"/>
</dbReference>
<dbReference type="SUPFAM" id="SSF56281">
    <property type="entry name" value="Metallo-hydrolase/oxidoreductase"/>
    <property type="match status" value="1"/>
</dbReference>
<dbReference type="InterPro" id="IPR052926">
    <property type="entry name" value="Metallo-beta-lactamase_dom"/>
</dbReference>
<dbReference type="InterPro" id="IPR041712">
    <property type="entry name" value="DHPS-like_MBL-fold"/>
</dbReference>
<dbReference type="Proteomes" id="UP000823636">
    <property type="component" value="Unassembled WGS sequence"/>
</dbReference>
<dbReference type="GO" id="GO:0016740">
    <property type="term" value="F:transferase activity"/>
    <property type="evidence" value="ECO:0007669"/>
    <property type="project" value="TreeGrafter"/>
</dbReference>
<dbReference type="EMBL" id="JADIMW010000016">
    <property type="protein sequence ID" value="MBO8437628.1"/>
    <property type="molecule type" value="Genomic_DNA"/>
</dbReference>
<comment type="caution">
    <text evidence="2">The sequence shown here is derived from an EMBL/GenBank/DDBJ whole genome shotgun (WGS) entry which is preliminary data.</text>
</comment>
<dbReference type="Pfam" id="PF00753">
    <property type="entry name" value="Lactamase_B"/>
    <property type="match status" value="1"/>
</dbReference>
<dbReference type="InterPro" id="IPR036866">
    <property type="entry name" value="RibonucZ/Hydroxyglut_hydro"/>
</dbReference>
<dbReference type="PANTHER" id="PTHR13754">
    <property type="entry name" value="METALLO-BETA-LACTAMASE SUPERFAMILY PROTEIN"/>
    <property type="match status" value="1"/>
</dbReference>
<protein>
    <submittedName>
        <fullName evidence="2">MBL fold metallo-hydrolase</fullName>
    </submittedName>
</protein>
<name>A0A9D9E1T0_9BACT</name>
<organism evidence="2 3">
    <name type="scientific">Candidatus Caccoplasma merdipullorum</name>
    <dbReference type="NCBI Taxonomy" id="2840718"/>
    <lineage>
        <taxon>Bacteria</taxon>
        <taxon>Pseudomonadati</taxon>
        <taxon>Bacteroidota</taxon>
        <taxon>Bacteroidia</taxon>
        <taxon>Bacteroidales</taxon>
        <taxon>Bacteroidaceae</taxon>
        <taxon>Bacteroidaceae incertae sedis</taxon>
        <taxon>Candidatus Caccoplasma</taxon>
    </lineage>
</organism>
<evidence type="ECO:0000313" key="2">
    <source>
        <dbReference type="EMBL" id="MBO8437628.1"/>
    </source>
</evidence>
<dbReference type="CDD" id="cd07713">
    <property type="entry name" value="DHPS-like_MBL-fold"/>
    <property type="match status" value="1"/>
</dbReference>
<reference evidence="2" key="1">
    <citation type="submission" date="2020-10" db="EMBL/GenBank/DDBJ databases">
        <authorList>
            <person name="Gilroy R."/>
        </authorList>
    </citation>
    <scope>NUCLEOTIDE SEQUENCE</scope>
    <source>
        <strain evidence="2">G3-4614</strain>
    </source>
</reference>
<feature type="domain" description="Metallo-beta-lactamase" evidence="1">
    <location>
        <begin position="25"/>
        <end position="187"/>
    </location>
</feature>
<sequence>MRITSLVENTTTKGFPVEHGLSLHIEMNDGRRILFDMGQGTLFATNAKRAGIDPSKADLAIVSHGHYDHGGGLATYLSYPGNTPVYIHKEAFEPHYSLRETGLHYIGLDPALADNKRLVFCSGQQNIGPGLTLFSDVTGNISTPSGNRLLFGPTREQNDTFRHEQNLIISEDGHYTVIAGCAHAGIVNILHRAEQIIGRPPTHVLAGMHLVKSGLTPAEEDTFIQHLATSLGAYPLCRFYTMHCTGSEAYHKLKKLLGEKISYLACGDSIEY</sequence>
<dbReference type="AlphaFoldDB" id="A0A9D9E1T0"/>
<dbReference type="Gene3D" id="3.60.15.10">
    <property type="entry name" value="Ribonuclease Z/Hydroxyacylglutathione hydrolase-like"/>
    <property type="match status" value="1"/>
</dbReference>
<gene>
    <name evidence="2" type="ORF">IAC54_01855</name>
</gene>
<evidence type="ECO:0000259" key="1">
    <source>
        <dbReference type="Pfam" id="PF00753"/>
    </source>
</evidence>
<evidence type="ECO:0000313" key="3">
    <source>
        <dbReference type="Proteomes" id="UP000823636"/>
    </source>
</evidence>
<proteinExistence type="predicted"/>